<organism evidence="1 2">
    <name type="scientific">Pseudoxanthomonas indica</name>
    <dbReference type="NCBI Taxonomy" id="428993"/>
    <lineage>
        <taxon>Bacteria</taxon>
        <taxon>Pseudomonadati</taxon>
        <taxon>Pseudomonadota</taxon>
        <taxon>Gammaproteobacteria</taxon>
        <taxon>Lysobacterales</taxon>
        <taxon>Lysobacteraceae</taxon>
        <taxon>Pseudoxanthomonas</taxon>
    </lineage>
</organism>
<reference evidence="1 2" key="1">
    <citation type="submission" date="2017-02" db="EMBL/GenBank/DDBJ databases">
        <authorList>
            <person name="Peterson S.W."/>
        </authorList>
    </citation>
    <scope>NUCLEOTIDE SEQUENCE [LARGE SCALE GENOMIC DNA]</scope>
    <source>
        <strain evidence="1 2">P15</strain>
    </source>
</reference>
<dbReference type="AlphaFoldDB" id="A0A1T5J3Z9"/>
<evidence type="ECO:0000313" key="1">
    <source>
        <dbReference type="EMBL" id="SKC45963.1"/>
    </source>
</evidence>
<dbReference type="OrthoDB" id="5573309at2"/>
<dbReference type="STRING" id="428993.SAMN06296058_0495"/>
<proteinExistence type="predicted"/>
<sequence length="158" mass="17972">MKQNRIHLALTSQYLEEQVDKALDTLDAFTHGMISLTPEERKGMTKMGDKSEAFCRLAIDVFKQNENILPKTFDMEAYLLDLATLDLLRARLVRLNRISQMISDTEMALGSDLMVNSLEGYSYLKIAGKSLGLDDLREQMGARFSRRAKKNADVMPQH</sequence>
<dbReference type="EMBL" id="FUZV01000001">
    <property type="protein sequence ID" value="SKC45963.1"/>
    <property type="molecule type" value="Genomic_DNA"/>
</dbReference>
<accession>A0A1T5J3Z9</accession>
<keyword evidence="2" id="KW-1185">Reference proteome</keyword>
<dbReference type="Proteomes" id="UP000190341">
    <property type="component" value="Unassembled WGS sequence"/>
</dbReference>
<gene>
    <name evidence="1" type="ORF">SAMN06296058_0495</name>
</gene>
<evidence type="ECO:0000313" key="2">
    <source>
        <dbReference type="Proteomes" id="UP000190341"/>
    </source>
</evidence>
<dbReference type="RefSeq" id="WP_079722890.1">
    <property type="nucleotide sequence ID" value="NZ_BMCL01000003.1"/>
</dbReference>
<name>A0A1T5J3Z9_9GAMM</name>
<protein>
    <submittedName>
        <fullName evidence="1">Uncharacterized protein</fullName>
    </submittedName>
</protein>